<accession>A0A6A3BN30</accession>
<dbReference type="Pfam" id="PF00388">
    <property type="entry name" value="PI-PLC-X"/>
    <property type="match status" value="1"/>
</dbReference>
<dbReference type="SUPFAM" id="SSF53098">
    <property type="entry name" value="Ribonuclease H-like"/>
    <property type="match status" value="1"/>
</dbReference>
<dbReference type="CDD" id="cd00275">
    <property type="entry name" value="C2_PLC_like"/>
    <property type="match status" value="1"/>
</dbReference>
<dbReference type="Gene3D" id="3.20.20.190">
    <property type="entry name" value="Phosphatidylinositol (PI) phosphodiesterase"/>
    <property type="match status" value="1"/>
</dbReference>
<dbReference type="PRINTS" id="PR00390">
    <property type="entry name" value="PHPHLIPASEC"/>
</dbReference>
<keyword evidence="6" id="KW-1185">Reference proteome</keyword>
<keyword evidence="2" id="KW-0378">Hydrolase</keyword>
<dbReference type="InterPro" id="IPR013103">
    <property type="entry name" value="RVT_2"/>
</dbReference>
<evidence type="ECO:0000313" key="5">
    <source>
        <dbReference type="EMBL" id="KAE8717755.1"/>
    </source>
</evidence>
<comment type="subcellular location">
    <subcellularLocation>
        <location evidence="1">Cell membrane</location>
        <topology evidence="1">Peripheral membrane protein</topology>
    </subcellularLocation>
</comment>
<dbReference type="InterPro" id="IPR000909">
    <property type="entry name" value="PLipase_C_PInositol-sp_X_dom"/>
</dbReference>
<feature type="compositionally biased region" description="Basic and acidic residues" evidence="3">
    <location>
        <begin position="104"/>
        <end position="139"/>
    </location>
</feature>
<dbReference type="GO" id="GO:0004435">
    <property type="term" value="F:phosphatidylinositol-4,5-bisphosphate phospholipase C activity"/>
    <property type="evidence" value="ECO:0007669"/>
    <property type="project" value="UniProtKB-EC"/>
</dbReference>
<dbReference type="Gene3D" id="2.60.40.150">
    <property type="entry name" value="C2 domain"/>
    <property type="match status" value="1"/>
</dbReference>
<dbReference type="SUPFAM" id="SSF56672">
    <property type="entry name" value="DNA/RNA polymerases"/>
    <property type="match status" value="1"/>
</dbReference>
<evidence type="ECO:0000256" key="1">
    <source>
        <dbReference type="ARBA" id="ARBA00004202"/>
    </source>
</evidence>
<keyword evidence="2" id="KW-0442">Lipid degradation</keyword>
<dbReference type="GO" id="GO:0051209">
    <property type="term" value="P:release of sequestered calcium ion into cytosol"/>
    <property type="evidence" value="ECO:0007669"/>
    <property type="project" value="TreeGrafter"/>
</dbReference>
<feature type="domain" description="PI-PLC Y-box" evidence="4">
    <location>
        <begin position="886"/>
        <end position="972"/>
    </location>
</feature>
<gene>
    <name evidence="5" type="ORF">F3Y22_tig00110021pilonHSYRG00049</name>
</gene>
<dbReference type="Proteomes" id="UP000436088">
    <property type="component" value="Unassembled WGS sequence"/>
</dbReference>
<evidence type="ECO:0000313" key="6">
    <source>
        <dbReference type="Proteomes" id="UP000436088"/>
    </source>
</evidence>
<feature type="region of interest" description="Disordered" evidence="3">
    <location>
        <begin position="104"/>
        <end position="154"/>
    </location>
</feature>
<proteinExistence type="predicted"/>
<evidence type="ECO:0000256" key="3">
    <source>
        <dbReference type="SAM" id="MobiDB-lite"/>
    </source>
</evidence>
<dbReference type="CDD" id="cd09272">
    <property type="entry name" value="RNase_HI_RT_Ty1"/>
    <property type="match status" value="1"/>
</dbReference>
<dbReference type="SMART" id="SM00148">
    <property type="entry name" value="PLCXc"/>
    <property type="match status" value="1"/>
</dbReference>
<organism evidence="5 6">
    <name type="scientific">Hibiscus syriacus</name>
    <name type="common">Rose of Sharon</name>
    <dbReference type="NCBI Taxonomy" id="106335"/>
    <lineage>
        <taxon>Eukaryota</taxon>
        <taxon>Viridiplantae</taxon>
        <taxon>Streptophyta</taxon>
        <taxon>Embryophyta</taxon>
        <taxon>Tracheophyta</taxon>
        <taxon>Spermatophyta</taxon>
        <taxon>Magnoliopsida</taxon>
        <taxon>eudicotyledons</taxon>
        <taxon>Gunneridae</taxon>
        <taxon>Pentapetalae</taxon>
        <taxon>rosids</taxon>
        <taxon>malvids</taxon>
        <taxon>Malvales</taxon>
        <taxon>Malvaceae</taxon>
        <taxon>Malvoideae</taxon>
        <taxon>Hibiscus</taxon>
    </lineage>
</organism>
<dbReference type="InterPro" id="IPR001192">
    <property type="entry name" value="PI-PLC_fam"/>
</dbReference>
<dbReference type="PANTHER" id="PTHR10336">
    <property type="entry name" value="PHOSPHOINOSITIDE-SPECIFIC PHOSPHOLIPASE C FAMILY PROTEIN"/>
    <property type="match status" value="1"/>
</dbReference>
<dbReference type="Pfam" id="PF07727">
    <property type="entry name" value="RVT_2"/>
    <property type="match status" value="1"/>
</dbReference>
<evidence type="ECO:0000256" key="2">
    <source>
        <dbReference type="RuleBase" id="RU361133"/>
    </source>
</evidence>
<dbReference type="InterPro" id="IPR043502">
    <property type="entry name" value="DNA/RNA_pol_sf"/>
</dbReference>
<dbReference type="GO" id="GO:0016042">
    <property type="term" value="P:lipid catabolic process"/>
    <property type="evidence" value="ECO:0007669"/>
    <property type="project" value="UniProtKB-KW"/>
</dbReference>
<comment type="caution">
    <text evidence="5">The sequence shown here is derived from an EMBL/GenBank/DDBJ whole genome shotgun (WGS) entry which is preliminary data.</text>
</comment>
<dbReference type="EMBL" id="VEPZ02000818">
    <property type="protein sequence ID" value="KAE8717755.1"/>
    <property type="molecule type" value="Genomic_DNA"/>
</dbReference>
<comment type="catalytic activity">
    <reaction evidence="2">
        <text>a 1,2-diacyl-sn-glycero-3-phospho-(1D-myo-inositol-4,5-bisphosphate) + H2O = 1D-myo-inositol 1,4,5-trisphosphate + a 1,2-diacyl-sn-glycerol + H(+)</text>
        <dbReference type="Rhea" id="RHEA:33179"/>
        <dbReference type="ChEBI" id="CHEBI:15377"/>
        <dbReference type="ChEBI" id="CHEBI:15378"/>
        <dbReference type="ChEBI" id="CHEBI:17815"/>
        <dbReference type="ChEBI" id="CHEBI:58456"/>
        <dbReference type="ChEBI" id="CHEBI:203600"/>
        <dbReference type="EC" id="3.1.4.11"/>
    </reaction>
</comment>
<dbReference type="PROSITE" id="PS50007">
    <property type="entry name" value="PIPLC_X_DOMAIN"/>
    <property type="match status" value="1"/>
</dbReference>
<dbReference type="PROSITE" id="PS50008">
    <property type="entry name" value="PIPLC_Y_DOMAIN"/>
    <property type="match status" value="1"/>
</dbReference>
<dbReference type="Pfam" id="PF09279">
    <property type="entry name" value="EF-hand_like"/>
    <property type="match status" value="1"/>
</dbReference>
<dbReference type="SUPFAM" id="SSF51695">
    <property type="entry name" value="PLC-like phosphodiesterases"/>
    <property type="match status" value="1"/>
</dbReference>
<sequence length="1062" mass="121605">MLQKLILEIRSSVSEQIMEADENNIVRKNKNIEGCKPRKSFWAEAVNTAYYLVNRTPSTAIELKTPMEMWTGKPADYSNLHDPTARKVIISRDAIFVEDKLQRKEEDDSIEKSETTHIHVEKEFEQRDSFEAEPVHYEQEPESSEAPTTRQSDRVRRRLNWHSDYIIEGNIAYCLLTEDGEPSTYQEVINSSDASLWMMAMKEEIEALHKNNTWDLVPLTQGRKPIGNKWVFKIKRNGDDQVERYRARLVVKGYAQKEGIDFNEIFSPVVRLTTVRVVLTMCATLNLHLEQLDVKTVFLHGNLEEEIYMLQPEGFEEKEKKNLVCRLNKSLYGLKQAPRCWYKRFDSFIMYLGYNRLNADPCAYFKRSGDNDFVILLLYMNDILVARPNKDHIEELKAQLAREFEMKDLGSANKILGMQIHRDRSNRKIWHTKELLEEDLVTIQHARFEEERMKMSRVPYASAVGSLMFAMICTRPDIAQAMGVVSRYMANPGKEHWNTVKRILRYIKGTLNVVLCYGGSNLLINGYVDSDYADDLDKSKSTTGYVFKVVGGAVSWVSKLQSVVATSKTKAEYVAATQASKEAIWLKMLLEELGHNQERFKVPVPEAPEQIKKLFEQYSENESMDADGLHKFLVEVQKEDTATEDDARKIIDGCSHLNKKDLHLEAFFGYLFGDDNSPQASLGVHHDLSAPLSKYFIFTGHNSFLTGNQLTSDCGDVPIINALKRGVRVIELDIWPSSEKDDVDVLHGGTLTAPVTLVKCLESIKEYAFVSSEFPVVITLEDHLTKDLQAKAANMITQTFGDVLFTPGGEVLKEFPSLESLKKRVIISTKPPKEYTKIEETEPSGNEPKQKKALEYKHLISIQAGKPKGELDECLILDSEKVRRLSLSELELESSAATHRELMIRFTQRKLLRVYPKGLRVDSSNYKSMIAWMHGAQMVAFNMQGNDKHLWLMQGMFRANGQCGYVKKPDLLLNPNEIFDPEDKHPVKMTLKFEFHITVPELALLRIEVHEYNMEKDDFAGQTCIPIAKLKSGIRAVPLMDNKGDKYNNVKLLMQFEFINPP</sequence>
<dbReference type="GO" id="GO:0005886">
    <property type="term" value="C:plasma membrane"/>
    <property type="evidence" value="ECO:0007669"/>
    <property type="project" value="UniProtKB-SubCell"/>
</dbReference>
<dbReference type="InterPro" id="IPR011992">
    <property type="entry name" value="EF-hand-dom_pair"/>
</dbReference>
<reference evidence="5" key="1">
    <citation type="submission" date="2019-09" db="EMBL/GenBank/DDBJ databases">
        <title>Draft genome information of white flower Hibiscus syriacus.</title>
        <authorList>
            <person name="Kim Y.-M."/>
        </authorList>
    </citation>
    <scope>NUCLEOTIDE SEQUENCE [LARGE SCALE GENOMIC DNA]</scope>
    <source>
        <strain evidence="5">YM2019G1</strain>
    </source>
</reference>
<name>A0A6A3BN30_HIBSY</name>
<protein>
    <recommendedName>
        <fullName evidence="2">Phosphoinositide phospholipase C</fullName>
        <ecNumber evidence="2">3.1.4.11</ecNumber>
    </recommendedName>
</protein>
<evidence type="ECO:0000259" key="4">
    <source>
        <dbReference type="PROSITE" id="PS50008"/>
    </source>
</evidence>
<dbReference type="EC" id="3.1.4.11" evidence="2"/>
<dbReference type="InterPro" id="IPR001711">
    <property type="entry name" value="PLipase_C_Pinositol-sp_Y"/>
</dbReference>
<dbReference type="SMART" id="SM00149">
    <property type="entry name" value="PLCYc"/>
    <property type="match status" value="1"/>
</dbReference>
<dbReference type="SUPFAM" id="SSF49562">
    <property type="entry name" value="C2 domain (Calcium/lipid-binding domain, CaLB)"/>
    <property type="match status" value="1"/>
</dbReference>
<dbReference type="InterPro" id="IPR012337">
    <property type="entry name" value="RNaseH-like_sf"/>
</dbReference>
<dbReference type="AlphaFoldDB" id="A0A6A3BN30"/>
<dbReference type="Gene3D" id="1.10.238.10">
    <property type="entry name" value="EF-hand"/>
    <property type="match status" value="1"/>
</dbReference>
<dbReference type="PANTHER" id="PTHR10336:SF154">
    <property type="entry name" value="PHOSPHOINOSITIDE PHOSPHOLIPASE C 2"/>
    <property type="match status" value="1"/>
</dbReference>
<dbReference type="FunFam" id="3.20.20.190:FF:000010">
    <property type="entry name" value="Phosphoinositide phospholipase C"/>
    <property type="match status" value="1"/>
</dbReference>
<dbReference type="InterPro" id="IPR015359">
    <property type="entry name" value="PLC_EF-hand-like"/>
</dbReference>
<dbReference type="InterPro" id="IPR017946">
    <property type="entry name" value="PLC-like_Pdiesterase_TIM-brl"/>
</dbReference>
<dbReference type="Pfam" id="PF00387">
    <property type="entry name" value="PI-PLC-Y"/>
    <property type="match status" value="1"/>
</dbReference>
<dbReference type="InterPro" id="IPR035892">
    <property type="entry name" value="C2_domain_sf"/>
</dbReference>
<dbReference type="SUPFAM" id="SSF47473">
    <property type="entry name" value="EF-hand"/>
    <property type="match status" value="1"/>
</dbReference>
<dbReference type="GO" id="GO:0048015">
    <property type="term" value="P:phosphatidylinositol-mediated signaling"/>
    <property type="evidence" value="ECO:0007669"/>
    <property type="project" value="TreeGrafter"/>
</dbReference>
<keyword evidence="2" id="KW-0443">Lipid metabolism</keyword>